<name>A0ABU5Q8D6_9BACT</name>
<dbReference type="Pfam" id="PF00072">
    <property type="entry name" value="Response_reg"/>
    <property type="match status" value="1"/>
</dbReference>
<evidence type="ECO:0000256" key="2">
    <source>
        <dbReference type="ARBA" id="ARBA00023012"/>
    </source>
</evidence>
<keyword evidence="6" id="KW-1185">Reference proteome</keyword>
<dbReference type="RefSeq" id="WP_323296271.1">
    <property type="nucleotide sequence ID" value="NZ_JAYFUM010000008.1"/>
</dbReference>
<feature type="modified residue" description="4-aspartylphosphate" evidence="3">
    <location>
        <position position="57"/>
    </location>
</feature>
<dbReference type="Gene3D" id="3.40.50.2300">
    <property type="match status" value="1"/>
</dbReference>
<proteinExistence type="predicted"/>
<dbReference type="InterPro" id="IPR050595">
    <property type="entry name" value="Bact_response_regulator"/>
</dbReference>
<gene>
    <name evidence="5" type="ORF">VB248_08195</name>
</gene>
<protein>
    <submittedName>
        <fullName evidence="5">Response regulator</fullName>
    </submittedName>
</protein>
<dbReference type="SMART" id="SM00448">
    <property type="entry name" value="REC"/>
    <property type="match status" value="1"/>
</dbReference>
<dbReference type="EMBL" id="JAYFUM010000008">
    <property type="protein sequence ID" value="MEA5139110.1"/>
    <property type="molecule type" value="Genomic_DNA"/>
</dbReference>
<dbReference type="PANTHER" id="PTHR44591">
    <property type="entry name" value="STRESS RESPONSE REGULATOR PROTEIN 1"/>
    <property type="match status" value="1"/>
</dbReference>
<dbReference type="CDD" id="cd00156">
    <property type="entry name" value="REC"/>
    <property type="match status" value="1"/>
</dbReference>
<accession>A0ABU5Q8D6</accession>
<dbReference type="PANTHER" id="PTHR44591:SF14">
    <property type="entry name" value="PROTEIN PILG"/>
    <property type="match status" value="1"/>
</dbReference>
<dbReference type="SUPFAM" id="SSF52172">
    <property type="entry name" value="CheY-like"/>
    <property type="match status" value="1"/>
</dbReference>
<evidence type="ECO:0000313" key="6">
    <source>
        <dbReference type="Proteomes" id="UP001302949"/>
    </source>
</evidence>
<keyword evidence="1 3" id="KW-0597">Phosphoprotein</keyword>
<dbReference type="Proteomes" id="UP001302949">
    <property type="component" value="Unassembled WGS sequence"/>
</dbReference>
<evidence type="ECO:0000256" key="3">
    <source>
        <dbReference type="PROSITE-ProRule" id="PRU00169"/>
    </source>
</evidence>
<dbReference type="PROSITE" id="PS50110">
    <property type="entry name" value="RESPONSE_REGULATORY"/>
    <property type="match status" value="1"/>
</dbReference>
<feature type="domain" description="Response regulatory" evidence="4">
    <location>
        <begin position="8"/>
        <end position="127"/>
    </location>
</feature>
<reference evidence="5 6" key="1">
    <citation type="submission" date="2023-12" db="EMBL/GenBank/DDBJ databases">
        <title>Novel species of the genus Arcicella isolated from rivers.</title>
        <authorList>
            <person name="Lu H."/>
        </authorList>
    </citation>
    <scope>NUCLEOTIDE SEQUENCE [LARGE SCALE GENOMIC DNA]</scope>
    <source>
        <strain evidence="5 6">KCTC 23307</strain>
    </source>
</reference>
<sequence>MKNPTKIKLFLVDDDALFLKSLEIEFLQNEAFDVETFATGELCIANLSHHPDVIILDYHLDGIEKNAMNGIATLDCIKEKMPATPVVMLSSQDKIDVAINCMHHNAFDYVVKSETAFVRLQKNIDVIFKFQKIKKQLSWYMDRM</sequence>
<organism evidence="5 6">
    <name type="scientific">Arcicella rigui</name>
    <dbReference type="NCBI Taxonomy" id="797020"/>
    <lineage>
        <taxon>Bacteria</taxon>
        <taxon>Pseudomonadati</taxon>
        <taxon>Bacteroidota</taxon>
        <taxon>Cytophagia</taxon>
        <taxon>Cytophagales</taxon>
        <taxon>Flectobacillaceae</taxon>
        <taxon>Arcicella</taxon>
    </lineage>
</organism>
<comment type="caution">
    <text evidence="5">The sequence shown here is derived from an EMBL/GenBank/DDBJ whole genome shotgun (WGS) entry which is preliminary data.</text>
</comment>
<keyword evidence="2" id="KW-0902">Two-component regulatory system</keyword>
<evidence type="ECO:0000259" key="4">
    <source>
        <dbReference type="PROSITE" id="PS50110"/>
    </source>
</evidence>
<dbReference type="InterPro" id="IPR001789">
    <property type="entry name" value="Sig_transdc_resp-reg_receiver"/>
</dbReference>
<dbReference type="InterPro" id="IPR011006">
    <property type="entry name" value="CheY-like_superfamily"/>
</dbReference>
<evidence type="ECO:0000313" key="5">
    <source>
        <dbReference type="EMBL" id="MEA5139110.1"/>
    </source>
</evidence>
<evidence type="ECO:0000256" key="1">
    <source>
        <dbReference type="ARBA" id="ARBA00022553"/>
    </source>
</evidence>